<dbReference type="Proteomes" id="UP000603708">
    <property type="component" value="Unassembled WGS sequence"/>
</dbReference>
<feature type="domain" description="Amine oxidase" evidence="1">
    <location>
        <begin position="44"/>
        <end position="487"/>
    </location>
</feature>
<sequence length="533" mass="57613">MRRTGAQKPGSRGRDRKAVVLVPRPGRARVTGEPPSAAVIGGGIAGLAAATGLAERGVRVTLYEREDVLGGRAGATQVRLHDGSTATVTRGFHAFFRQYYNLRGLLRRTDPGLSSLVPLPDYPLLHSSGLRDSFRGVPRTPPFSALGFAVRSPTFALRDLVDLRPAAALPLLDVRVPEVYARLDATSARDFLAAVRFPEAAHHLAFDVFSRSFFAEPHRLSAAEMALMFHIYFLGSSEGLLFDVPDEPFTRALWEPLGDYLRGHGADLRPAEPVTSVAPVREGGFRVDTAHGGRRHDAVVLALDTAGLRRLVAASPRLATAHWREGIARLRTAPAFLVTRLWLDRGVAPDRPGFLATSGFGPLDNVSVLERWEGEAARWSARTQGSVVELHAYAVGDGAARAATEEDVVRELHRVYPETTAARVLDAVHQWHDDCPLFAPGGYWARPTVRTPDPALVVAGDLVRPALPVALMERAATTGFLASNALLERWGVRGQPLWTVPVQGRSPWLRLVAGAAAGSGDRRARGAQPGAWA</sequence>
<dbReference type="InterPro" id="IPR050464">
    <property type="entry name" value="Zeta_carotene_desat/Oxidored"/>
</dbReference>
<dbReference type="InterPro" id="IPR036188">
    <property type="entry name" value="FAD/NAD-bd_sf"/>
</dbReference>
<dbReference type="RefSeq" id="WP_189937145.1">
    <property type="nucleotide sequence ID" value="NZ_BNCD01000022.1"/>
</dbReference>
<dbReference type="Pfam" id="PF01593">
    <property type="entry name" value="Amino_oxidase"/>
    <property type="match status" value="1"/>
</dbReference>
<reference evidence="2" key="2">
    <citation type="submission" date="2020-09" db="EMBL/GenBank/DDBJ databases">
        <authorList>
            <person name="Sun Q."/>
            <person name="Ohkuma M."/>
        </authorList>
    </citation>
    <scope>NUCLEOTIDE SEQUENCE</scope>
    <source>
        <strain evidence="2">JCM 5069</strain>
    </source>
</reference>
<keyword evidence="3" id="KW-1185">Reference proteome</keyword>
<dbReference type="Gene3D" id="3.50.50.60">
    <property type="entry name" value="FAD/NAD(P)-binding domain"/>
    <property type="match status" value="1"/>
</dbReference>
<evidence type="ECO:0000313" key="2">
    <source>
        <dbReference type="EMBL" id="GHH86433.1"/>
    </source>
</evidence>
<proteinExistence type="predicted"/>
<comment type="caution">
    <text evidence="2">The sequence shown here is derived from an EMBL/GenBank/DDBJ whole genome shotgun (WGS) entry which is preliminary data.</text>
</comment>
<dbReference type="SUPFAM" id="SSF51905">
    <property type="entry name" value="FAD/NAD(P)-binding domain"/>
    <property type="match status" value="1"/>
</dbReference>
<name>A0A919GLT8_9ACTN</name>
<accession>A0A919GLT8</accession>
<dbReference type="PRINTS" id="PR00419">
    <property type="entry name" value="ADXRDTASE"/>
</dbReference>
<dbReference type="GO" id="GO:0016491">
    <property type="term" value="F:oxidoreductase activity"/>
    <property type="evidence" value="ECO:0007669"/>
    <property type="project" value="InterPro"/>
</dbReference>
<dbReference type="EMBL" id="BNCD01000022">
    <property type="protein sequence ID" value="GHH86433.1"/>
    <property type="molecule type" value="Genomic_DNA"/>
</dbReference>
<evidence type="ECO:0000259" key="1">
    <source>
        <dbReference type="Pfam" id="PF01593"/>
    </source>
</evidence>
<protein>
    <submittedName>
        <fullName evidence="2">Isorenieratene synthase</fullName>
    </submittedName>
</protein>
<dbReference type="PANTHER" id="PTHR42923:SF43">
    <property type="entry name" value="AMINE OXIDASE"/>
    <property type="match status" value="1"/>
</dbReference>
<dbReference type="InterPro" id="IPR002937">
    <property type="entry name" value="Amino_oxidase"/>
</dbReference>
<evidence type="ECO:0000313" key="3">
    <source>
        <dbReference type="Proteomes" id="UP000603708"/>
    </source>
</evidence>
<gene>
    <name evidence="2" type="primary">crtU</name>
    <name evidence="2" type="ORF">GCM10018793_58300</name>
</gene>
<reference evidence="2" key="1">
    <citation type="journal article" date="2014" name="Int. J. Syst. Evol. Microbiol.">
        <title>Complete genome sequence of Corynebacterium casei LMG S-19264T (=DSM 44701T), isolated from a smear-ripened cheese.</title>
        <authorList>
            <consortium name="US DOE Joint Genome Institute (JGI-PGF)"/>
            <person name="Walter F."/>
            <person name="Albersmeier A."/>
            <person name="Kalinowski J."/>
            <person name="Ruckert C."/>
        </authorList>
    </citation>
    <scope>NUCLEOTIDE SEQUENCE</scope>
    <source>
        <strain evidence="2">JCM 5069</strain>
    </source>
</reference>
<dbReference type="AlphaFoldDB" id="A0A919GLT8"/>
<organism evidence="2 3">
    <name type="scientific">Streptomyces sulfonofaciens</name>
    <dbReference type="NCBI Taxonomy" id="68272"/>
    <lineage>
        <taxon>Bacteria</taxon>
        <taxon>Bacillati</taxon>
        <taxon>Actinomycetota</taxon>
        <taxon>Actinomycetes</taxon>
        <taxon>Kitasatosporales</taxon>
        <taxon>Streptomycetaceae</taxon>
        <taxon>Streptomyces</taxon>
    </lineage>
</organism>
<dbReference type="PANTHER" id="PTHR42923">
    <property type="entry name" value="PROTOPORPHYRINOGEN OXIDASE"/>
    <property type="match status" value="1"/>
</dbReference>